<protein>
    <submittedName>
        <fullName evidence="1">Uncharacterized protein</fullName>
    </submittedName>
</protein>
<gene>
    <name evidence="1" type="ORF">MANES_13G106100</name>
</gene>
<reference evidence="1" key="1">
    <citation type="submission" date="2016-02" db="EMBL/GenBank/DDBJ databases">
        <title>WGS assembly of Manihot esculenta.</title>
        <authorList>
            <person name="Bredeson J.V."/>
            <person name="Prochnik S.E."/>
            <person name="Lyons J.B."/>
            <person name="Schmutz J."/>
            <person name="Grimwood J."/>
            <person name="Vrebalov J."/>
            <person name="Bart R.S."/>
            <person name="Amuge T."/>
            <person name="Ferguson M.E."/>
            <person name="Green R."/>
            <person name="Putnam N."/>
            <person name="Stites J."/>
            <person name="Rounsley S."/>
            <person name="Rokhsar D.S."/>
        </authorList>
    </citation>
    <scope>NUCLEOTIDE SEQUENCE [LARGE SCALE GENOMIC DNA]</scope>
    <source>
        <tissue evidence="1">Leaf</tissue>
    </source>
</reference>
<name>A0A2C9UQQ1_MANES</name>
<dbReference type="AlphaFoldDB" id="A0A2C9UQQ1"/>
<sequence>MTGGVALKKPQYIRNGSRGQPLLISFNHPFGPFCSSLHDMSILPFPLCVSLQKIPLKIRGHFSGNCIKACVWNSTTTM</sequence>
<proteinExistence type="predicted"/>
<dbReference type="EMBL" id="CM004399">
    <property type="protein sequence ID" value="OAY33550.1"/>
    <property type="molecule type" value="Genomic_DNA"/>
</dbReference>
<accession>A0A2C9UQQ1</accession>
<evidence type="ECO:0000313" key="1">
    <source>
        <dbReference type="EMBL" id="OAY33550.1"/>
    </source>
</evidence>
<organism evidence="1">
    <name type="scientific">Manihot esculenta</name>
    <name type="common">Cassava</name>
    <name type="synonym">Jatropha manihot</name>
    <dbReference type="NCBI Taxonomy" id="3983"/>
    <lineage>
        <taxon>Eukaryota</taxon>
        <taxon>Viridiplantae</taxon>
        <taxon>Streptophyta</taxon>
        <taxon>Embryophyta</taxon>
        <taxon>Tracheophyta</taxon>
        <taxon>Spermatophyta</taxon>
        <taxon>Magnoliopsida</taxon>
        <taxon>eudicotyledons</taxon>
        <taxon>Gunneridae</taxon>
        <taxon>Pentapetalae</taxon>
        <taxon>rosids</taxon>
        <taxon>fabids</taxon>
        <taxon>Malpighiales</taxon>
        <taxon>Euphorbiaceae</taxon>
        <taxon>Crotonoideae</taxon>
        <taxon>Manihoteae</taxon>
        <taxon>Manihot</taxon>
    </lineage>
</organism>